<dbReference type="Gene3D" id="3.90.70.10">
    <property type="entry name" value="Cysteine proteinases"/>
    <property type="match status" value="1"/>
</dbReference>
<dbReference type="Proteomes" id="UP000241818">
    <property type="component" value="Unassembled WGS sequence"/>
</dbReference>
<feature type="compositionally biased region" description="Polar residues" evidence="2">
    <location>
        <begin position="480"/>
        <end position="493"/>
    </location>
</feature>
<dbReference type="PROSITE" id="PS50235">
    <property type="entry name" value="USP_3"/>
    <property type="match status" value="1"/>
</dbReference>
<dbReference type="InterPro" id="IPR028889">
    <property type="entry name" value="USP"/>
</dbReference>
<dbReference type="OrthoDB" id="2248014at2759"/>
<keyword evidence="1" id="KW-0378">Hydrolase</keyword>
<evidence type="ECO:0000256" key="1">
    <source>
        <dbReference type="RuleBase" id="RU366025"/>
    </source>
</evidence>
<feature type="region of interest" description="Disordered" evidence="2">
    <location>
        <begin position="179"/>
        <end position="255"/>
    </location>
</feature>
<keyword evidence="1" id="KW-0645">Protease</keyword>
<keyword evidence="3" id="KW-1133">Transmembrane helix</keyword>
<evidence type="ECO:0000259" key="4">
    <source>
        <dbReference type="PROSITE" id="PS50235"/>
    </source>
</evidence>
<dbReference type="PROSITE" id="PS00972">
    <property type="entry name" value="USP_1"/>
    <property type="match status" value="1"/>
</dbReference>
<evidence type="ECO:0000313" key="6">
    <source>
        <dbReference type="Proteomes" id="UP000241818"/>
    </source>
</evidence>
<keyword evidence="1" id="KW-0788">Thiol protease</keyword>
<feature type="transmembrane region" description="Helical" evidence="3">
    <location>
        <begin position="12"/>
        <end position="32"/>
    </location>
</feature>
<dbReference type="GO" id="GO:0016579">
    <property type="term" value="P:protein deubiquitination"/>
    <property type="evidence" value="ECO:0007669"/>
    <property type="project" value="InterPro"/>
</dbReference>
<dbReference type="EC" id="3.4.19.12" evidence="1"/>
<dbReference type="InterPro" id="IPR018200">
    <property type="entry name" value="USP_CS"/>
</dbReference>
<dbReference type="EMBL" id="KZ679010">
    <property type="protein sequence ID" value="PSS20094.1"/>
    <property type="molecule type" value="Genomic_DNA"/>
</dbReference>
<dbReference type="CDD" id="cd02662">
    <property type="entry name" value="Peptidase_C19F"/>
    <property type="match status" value="1"/>
</dbReference>
<protein>
    <recommendedName>
        <fullName evidence="1">Ubiquitin carboxyl-terminal hydrolase</fullName>
        <ecNumber evidence="1">3.4.19.12</ecNumber>
    </recommendedName>
</protein>
<feature type="region of interest" description="Disordered" evidence="2">
    <location>
        <begin position="468"/>
        <end position="643"/>
    </location>
</feature>
<feature type="compositionally biased region" description="Polar residues" evidence="2">
    <location>
        <begin position="504"/>
        <end position="537"/>
    </location>
</feature>
<keyword evidence="6" id="KW-1185">Reference proteome</keyword>
<keyword evidence="3" id="KW-0812">Transmembrane</keyword>
<name>A0A2T3B366_AMORE</name>
<feature type="domain" description="USP" evidence="4">
    <location>
        <begin position="48"/>
        <end position="673"/>
    </location>
</feature>
<feature type="compositionally biased region" description="Polar residues" evidence="2">
    <location>
        <begin position="599"/>
        <end position="614"/>
    </location>
</feature>
<dbReference type="Pfam" id="PF00443">
    <property type="entry name" value="UCH"/>
    <property type="match status" value="1"/>
</dbReference>
<accession>A0A2T3B366</accession>
<feature type="compositionally biased region" description="Basic and acidic residues" evidence="2">
    <location>
        <begin position="225"/>
        <end position="252"/>
    </location>
</feature>
<dbReference type="GeneID" id="36574646"/>
<comment type="similarity">
    <text evidence="1">Belongs to the peptidase C19 family.</text>
</comment>
<dbReference type="STRING" id="857342.A0A2T3B366"/>
<reference evidence="5 6" key="1">
    <citation type="journal article" date="2018" name="New Phytol.">
        <title>Comparative genomics and transcriptomics depict ericoid mycorrhizal fungi as versatile saprotrophs and plant mutualists.</title>
        <authorList>
            <person name="Martino E."/>
            <person name="Morin E."/>
            <person name="Grelet G.A."/>
            <person name="Kuo A."/>
            <person name="Kohler A."/>
            <person name="Daghino S."/>
            <person name="Barry K.W."/>
            <person name="Cichocki N."/>
            <person name="Clum A."/>
            <person name="Dockter R.B."/>
            <person name="Hainaut M."/>
            <person name="Kuo R.C."/>
            <person name="LaButti K."/>
            <person name="Lindahl B.D."/>
            <person name="Lindquist E.A."/>
            <person name="Lipzen A."/>
            <person name="Khouja H.R."/>
            <person name="Magnuson J."/>
            <person name="Murat C."/>
            <person name="Ohm R.A."/>
            <person name="Singer S.W."/>
            <person name="Spatafora J.W."/>
            <person name="Wang M."/>
            <person name="Veneault-Fourrey C."/>
            <person name="Henrissat B."/>
            <person name="Grigoriev I.V."/>
            <person name="Martin F.M."/>
            <person name="Perotto S."/>
        </authorList>
    </citation>
    <scope>NUCLEOTIDE SEQUENCE [LARGE SCALE GENOMIC DNA]</scope>
    <source>
        <strain evidence="5 6">ATCC 22711</strain>
    </source>
</reference>
<dbReference type="InterPro" id="IPR038765">
    <property type="entry name" value="Papain-like_cys_pep_sf"/>
</dbReference>
<feature type="compositionally biased region" description="Low complexity" evidence="2">
    <location>
        <begin position="544"/>
        <end position="557"/>
    </location>
</feature>
<dbReference type="SUPFAM" id="SSF54001">
    <property type="entry name" value="Cysteine proteinases"/>
    <property type="match status" value="1"/>
</dbReference>
<sequence>MPDKQLTIATYAAGASLAAITLVYVFGPTFFIDGDSASSASSRKKGVVGLSNPANDCFINSVLQALAGLGDLRLYLIRETHRRKLDGPEVYAKAVADPARQGLPAWKIEGEQEGIVTHGLKEILDALNERPLYKKTISAVGFVSCLEQAFKQRISRQQQDAQEFLQIVAERLCEEYHAGHRARNHARRRVRNGSAIDSSSDERSVNEKLQPLVLENGEASQRNSSIEKPEPTRREATVSVKTKEQQDKTDAKYDDEEGFPLEGGCESYIECLTCGFKPTPTKSTFCTLTLSVPQVSSASLSSCFDQMFKTEYIEDFKCEKCRLVHALNSLQQDIAGSTSEKFKENSRKAIEKLQVAIETNPEGELQEVALPDTKFAPKRKIAKHVRITKFPKIMAIHLSRSIFEDRSTMKNSAKVSFPERLPLGGLLDQRTYKLLSVVCHKGSHHSGHYESFRRQNLYPPFSTPNTFQASGVYSKPPTPNLSQTSTPRITPQQKLDDANADPSALSSTPEFLSPTSAESTASLPFTNGRSSGESLRNGNGRPLSTTASTSGSSSITTKAAGETSARRDPETASVRSVARSARESLSSRISTPRLRPTPDTASPVSQAGISPNSATKTRESVSRTSVSDVVRGKRKKNSSNRWWRISDDKIKESKTSDVLSMQREVYLLFYELERGDED</sequence>
<dbReference type="PANTHER" id="PTHR24006">
    <property type="entry name" value="UBIQUITIN CARBOXYL-TERMINAL HYDROLASE"/>
    <property type="match status" value="1"/>
</dbReference>
<dbReference type="GO" id="GO:0005829">
    <property type="term" value="C:cytosol"/>
    <property type="evidence" value="ECO:0007669"/>
    <property type="project" value="TreeGrafter"/>
</dbReference>
<keyword evidence="1" id="KW-0833">Ubl conjugation pathway</keyword>
<organism evidence="5 6">
    <name type="scientific">Amorphotheca resinae ATCC 22711</name>
    <dbReference type="NCBI Taxonomy" id="857342"/>
    <lineage>
        <taxon>Eukaryota</taxon>
        <taxon>Fungi</taxon>
        <taxon>Dikarya</taxon>
        <taxon>Ascomycota</taxon>
        <taxon>Pezizomycotina</taxon>
        <taxon>Leotiomycetes</taxon>
        <taxon>Helotiales</taxon>
        <taxon>Amorphothecaceae</taxon>
        <taxon>Amorphotheca</taxon>
    </lineage>
</organism>
<dbReference type="PROSITE" id="PS00973">
    <property type="entry name" value="USP_2"/>
    <property type="match status" value="1"/>
</dbReference>
<dbReference type="RefSeq" id="XP_024721364.1">
    <property type="nucleotide sequence ID" value="XM_024866565.1"/>
</dbReference>
<dbReference type="GO" id="GO:0005634">
    <property type="term" value="C:nucleus"/>
    <property type="evidence" value="ECO:0007669"/>
    <property type="project" value="TreeGrafter"/>
</dbReference>
<dbReference type="PANTHER" id="PTHR24006:SF904">
    <property type="entry name" value="UBIQUITIN CARBOXYL-TERMINAL HYDROLASE 16"/>
    <property type="match status" value="1"/>
</dbReference>
<dbReference type="GO" id="GO:0004843">
    <property type="term" value="F:cysteine-type deubiquitinase activity"/>
    <property type="evidence" value="ECO:0007669"/>
    <property type="project" value="UniProtKB-UniRule"/>
</dbReference>
<feature type="compositionally biased region" description="Basic residues" evidence="2">
    <location>
        <begin position="179"/>
        <end position="191"/>
    </location>
</feature>
<dbReference type="GO" id="GO:0006508">
    <property type="term" value="P:proteolysis"/>
    <property type="evidence" value="ECO:0007669"/>
    <property type="project" value="UniProtKB-KW"/>
</dbReference>
<evidence type="ECO:0000256" key="2">
    <source>
        <dbReference type="SAM" id="MobiDB-lite"/>
    </source>
</evidence>
<dbReference type="AlphaFoldDB" id="A0A2T3B366"/>
<comment type="catalytic activity">
    <reaction evidence="1">
        <text>Thiol-dependent hydrolysis of ester, thioester, amide, peptide and isopeptide bonds formed by the C-terminal Gly of ubiquitin (a 76-residue protein attached to proteins as an intracellular targeting signal).</text>
        <dbReference type="EC" id="3.4.19.12"/>
    </reaction>
</comment>
<feature type="compositionally biased region" description="Low complexity" evidence="2">
    <location>
        <begin position="572"/>
        <end position="590"/>
    </location>
</feature>
<keyword evidence="3" id="KW-0472">Membrane</keyword>
<evidence type="ECO:0000313" key="5">
    <source>
        <dbReference type="EMBL" id="PSS20094.1"/>
    </source>
</evidence>
<dbReference type="InterPro" id="IPR001394">
    <property type="entry name" value="Peptidase_C19_UCH"/>
</dbReference>
<dbReference type="FunCoup" id="A0A2T3B366">
    <property type="interactions" value="35"/>
</dbReference>
<gene>
    <name evidence="5" type="ORF">M430DRAFT_34480</name>
</gene>
<dbReference type="InterPro" id="IPR050164">
    <property type="entry name" value="Peptidase_C19"/>
</dbReference>
<evidence type="ECO:0000256" key="3">
    <source>
        <dbReference type="SAM" id="Phobius"/>
    </source>
</evidence>
<proteinExistence type="inferred from homology"/>
<dbReference type="InParanoid" id="A0A2T3B366"/>